<dbReference type="PROSITE" id="PS51900">
    <property type="entry name" value="CB"/>
    <property type="match status" value="1"/>
</dbReference>
<accession>A0A6M0JXM4</accession>
<dbReference type="InterPro" id="IPR057084">
    <property type="entry name" value="Int_N"/>
</dbReference>
<dbReference type="InterPro" id="IPR050808">
    <property type="entry name" value="Phage_Integrase"/>
</dbReference>
<dbReference type="PANTHER" id="PTHR30629">
    <property type="entry name" value="PROPHAGE INTEGRASE"/>
    <property type="match status" value="1"/>
</dbReference>
<keyword evidence="2" id="KW-0229">DNA integration</keyword>
<dbReference type="GO" id="GO:0015074">
    <property type="term" value="P:DNA integration"/>
    <property type="evidence" value="ECO:0007669"/>
    <property type="project" value="UniProtKB-KW"/>
</dbReference>
<evidence type="ECO:0000256" key="2">
    <source>
        <dbReference type="ARBA" id="ARBA00022908"/>
    </source>
</evidence>
<dbReference type="CDD" id="cd00796">
    <property type="entry name" value="INT_Rci_Hp1_C"/>
    <property type="match status" value="1"/>
</dbReference>
<keyword evidence="9" id="KW-1185">Reference proteome</keyword>
<evidence type="ECO:0000256" key="5">
    <source>
        <dbReference type="PROSITE-ProRule" id="PRU01248"/>
    </source>
</evidence>
<dbReference type="Pfam" id="PF24624">
    <property type="entry name" value="Int_N"/>
    <property type="match status" value="1"/>
</dbReference>
<organism evidence="8 9">
    <name type="scientific">Thiorhodococcus minor</name>
    <dbReference type="NCBI Taxonomy" id="57489"/>
    <lineage>
        <taxon>Bacteria</taxon>
        <taxon>Pseudomonadati</taxon>
        <taxon>Pseudomonadota</taxon>
        <taxon>Gammaproteobacteria</taxon>
        <taxon>Chromatiales</taxon>
        <taxon>Chromatiaceae</taxon>
        <taxon>Thiorhodococcus</taxon>
    </lineage>
</organism>
<dbReference type="Gene3D" id="1.10.443.10">
    <property type="entry name" value="Intergrase catalytic core"/>
    <property type="match status" value="1"/>
</dbReference>
<dbReference type="AlphaFoldDB" id="A0A6M0JXM4"/>
<evidence type="ECO:0000259" key="6">
    <source>
        <dbReference type="PROSITE" id="PS51898"/>
    </source>
</evidence>
<evidence type="ECO:0000313" key="8">
    <source>
        <dbReference type="EMBL" id="NEV62272.1"/>
    </source>
</evidence>
<dbReference type="GO" id="GO:0006310">
    <property type="term" value="P:DNA recombination"/>
    <property type="evidence" value="ECO:0007669"/>
    <property type="project" value="UniProtKB-KW"/>
</dbReference>
<dbReference type="InterPro" id="IPR013762">
    <property type="entry name" value="Integrase-like_cat_sf"/>
</dbReference>
<evidence type="ECO:0000256" key="1">
    <source>
        <dbReference type="ARBA" id="ARBA00008857"/>
    </source>
</evidence>
<keyword evidence="4" id="KW-0233">DNA recombination</keyword>
<dbReference type="Proteomes" id="UP000483379">
    <property type="component" value="Unassembled WGS sequence"/>
</dbReference>
<evidence type="ECO:0000256" key="4">
    <source>
        <dbReference type="ARBA" id="ARBA00023172"/>
    </source>
</evidence>
<dbReference type="EMBL" id="JAAIJQ010000025">
    <property type="protein sequence ID" value="NEV62272.1"/>
    <property type="molecule type" value="Genomic_DNA"/>
</dbReference>
<gene>
    <name evidence="8" type="ORF">G3446_10285</name>
</gene>
<feature type="domain" description="Core-binding (CB)" evidence="7">
    <location>
        <begin position="101"/>
        <end position="182"/>
    </location>
</feature>
<dbReference type="PROSITE" id="PS51898">
    <property type="entry name" value="TYR_RECOMBINASE"/>
    <property type="match status" value="1"/>
</dbReference>
<comment type="similarity">
    <text evidence="1">Belongs to the 'phage' integrase family.</text>
</comment>
<keyword evidence="3 5" id="KW-0238">DNA-binding</keyword>
<feature type="domain" description="Tyr recombinase" evidence="6">
    <location>
        <begin position="204"/>
        <end position="406"/>
    </location>
</feature>
<comment type="caution">
    <text evidence="8">The sequence shown here is derived from an EMBL/GenBank/DDBJ whole genome shotgun (WGS) entry which is preliminary data.</text>
</comment>
<dbReference type="InterPro" id="IPR002104">
    <property type="entry name" value="Integrase_catalytic"/>
</dbReference>
<dbReference type="SUPFAM" id="SSF56349">
    <property type="entry name" value="DNA breaking-rejoining enzymes"/>
    <property type="match status" value="1"/>
</dbReference>
<dbReference type="Pfam" id="PF00589">
    <property type="entry name" value="Phage_integrase"/>
    <property type="match status" value="1"/>
</dbReference>
<dbReference type="RefSeq" id="WP_164452745.1">
    <property type="nucleotide sequence ID" value="NZ_JAAIJQ010000025.1"/>
</dbReference>
<evidence type="ECO:0000256" key="3">
    <source>
        <dbReference type="ARBA" id="ARBA00023125"/>
    </source>
</evidence>
<dbReference type="Gene3D" id="3.30.160.390">
    <property type="entry name" value="Integrase, DNA-binding domain"/>
    <property type="match status" value="1"/>
</dbReference>
<sequence length="412" mass="45909">MQETITQRLVQRYAKDAKAGEIPKPIEIRDRDLKGFILRVQPSGRMSYIVQLGRARRVTLGDAAILTPAQGRAKAKVALGAVADGRDPKAALAVDAGETVPTLRHFIETTYSDWVSANRKTGTALVARIKACFFEEFGDTPLDQLTAWNIEKWRKARLQQGRTPATVNRDLSALKAALQRAIDWELIDRNPLGKVKPAKVDNAGVVRYLTQDEERRLRKALEQRDEEAREARARGNAWRQERGRELMADLGIYSDHLTPMVLVSINTGLRRGELFSLQWADVDLDRGNLTVHGSGAKSGRTRHIPLNAEAVAVLETWKAQTDGSGLVFKGRDGARFDNTRKAWTALLESAEISGFRWHDLRHHFASRLVMAGVDLNTVRELLGHSDLAMTLRYAHLAPEHKAAAVARLVEAS</sequence>
<evidence type="ECO:0000313" key="9">
    <source>
        <dbReference type="Proteomes" id="UP000483379"/>
    </source>
</evidence>
<dbReference type="InterPro" id="IPR025166">
    <property type="entry name" value="Integrase_DNA_bind_dom"/>
</dbReference>
<name>A0A6M0JXM4_9GAMM</name>
<dbReference type="Gene3D" id="1.10.150.130">
    <property type="match status" value="1"/>
</dbReference>
<proteinExistence type="inferred from homology"/>
<protein>
    <submittedName>
        <fullName evidence="8">Tyrosine-type recombinase/integrase</fullName>
    </submittedName>
</protein>
<dbReference type="PANTHER" id="PTHR30629:SF2">
    <property type="entry name" value="PROPHAGE INTEGRASE INTS-RELATED"/>
    <property type="match status" value="1"/>
</dbReference>
<dbReference type="GO" id="GO:0003677">
    <property type="term" value="F:DNA binding"/>
    <property type="evidence" value="ECO:0007669"/>
    <property type="project" value="UniProtKB-UniRule"/>
</dbReference>
<dbReference type="InterPro" id="IPR044068">
    <property type="entry name" value="CB"/>
</dbReference>
<dbReference type="InterPro" id="IPR038488">
    <property type="entry name" value="Integrase_DNA-bd_sf"/>
</dbReference>
<evidence type="ECO:0000259" key="7">
    <source>
        <dbReference type="PROSITE" id="PS51900"/>
    </source>
</evidence>
<dbReference type="Pfam" id="PF13356">
    <property type="entry name" value="Arm-DNA-bind_3"/>
    <property type="match status" value="1"/>
</dbReference>
<dbReference type="InterPro" id="IPR011010">
    <property type="entry name" value="DNA_brk_join_enz"/>
</dbReference>
<reference evidence="8 9" key="1">
    <citation type="submission" date="2020-02" db="EMBL/GenBank/DDBJ databases">
        <title>Genome sequences of Thiorhodococcus mannitoliphagus and Thiorhodococcus minor, purple sulfur photosynthetic bacteria in the gammaproteobacterial family, Chromatiaceae.</title>
        <authorList>
            <person name="Aviles F.A."/>
            <person name="Meyer T.E."/>
            <person name="Kyndt J.A."/>
        </authorList>
    </citation>
    <scope>NUCLEOTIDE SEQUENCE [LARGE SCALE GENOMIC DNA]</scope>
    <source>
        <strain evidence="8 9">DSM 11518</strain>
    </source>
</reference>
<dbReference type="InterPro" id="IPR010998">
    <property type="entry name" value="Integrase_recombinase_N"/>
</dbReference>